<feature type="domain" description="FAD dependent oxidoreductase" evidence="2">
    <location>
        <begin position="41"/>
        <end position="399"/>
    </location>
</feature>
<dbReference type="GO" id="GO:0005737">
    <property type="term" value="C:cytoplasm"/>
    <property type="evidence" value="ECO:0007669"/>
    <property type="project" value="TreeGrafter"/>
</dbReference>
<dbReference type="RefSeq" id="WP_069669910.1">
    <property type="nucleotide sequence ID" value="NZ_MCBT01000001.1"/>
</dbReference>
<organism evidence="3 5">
    <name type="scientific">Shewanella colwelliana</name>
    <name type="common">Alteromonas colwelliana</name>
    <dbReference type="NCBI Taxonomy" id="23"/>
    <lineage>
        <taxon>Bacteria</taxon>
        <taxon>Pseudomonadati</taxon>
        <taxon>Pseudomonadota</taxon>
        <taxon>Gammaproteobacteria</taxon>
        <taxon>Alteromonadales</taxon>
        <taxon>Shewanellaceae</taxon>
        <taxon>Shewanella</taxon>
    </lineage>
</organism>
<comment type="caution">
    <text evidence="3">The sequence shown here is derived from an EMBL/GenBank/DDBJ whole genome shotgun (WGS) entry which is preliminary data.</text>
</comment>
<dbReference type="PANTHER" id="PTHR13847">
    <property type="entry name" value="SARCOSINE DEHYDROGENASE-RELATED"/>
    <property type="match status" value="1"/>
</dbReference>
<dbReference type="PANTHER" id="PTHR13847:SF281">
    <property type="entry name" value="FAD DEPENDENT OXIDOREDUCTASE DOMAIN-CONTAINING PROTEIN"/>
    <property type="match status" value="1"/>
</dbReference>
<reference evidence="3 5" key="1">
    <citation type="submission" date="2016-07" db="EMBL/GenBank/DDBJ databases">
        <title>Whole-genome of two Shewanella species isolated from a digestive organ of sea cucumber Apostichopus japonicus Selenka 1867.</title>
        <authorList>
            <person name="Hong H.-H."/>
            <person name="Choi H."/>
            <person name="Cheon S."/>
            <person name="Oh J.-S."/>
            <person name="Lee H.-G."/>
            <person name="Park C."/>
        </authorList>
    </citation>
    <scope>NUCLEOTIDE SEQUENCE [LARGE SCALE GENOMIC DNA]</scope>
    <source>
        <strain evidence="3 5">CSB03KR</strain>
    </source>
</reference>
<name>A0A1E5IP80_SHECO</name>
<evidence type="ECO:0000313" key="3">
    <source>
        <dbReference type="EMBL" id="OEG72287.1"/>
    </source>
</evidence>
<keyword evidence="1" id="KW-0560">Oxidoreductase</keyword>
<evidence type="ECO:0000256" key="1">
    <source>
        <dbReference type="ARBA" id="ARBA00023002"/>
    </source>
</evidence>
<dbReference type="STRING" id="23.BEL05_04715"/>
<dbReference type="SUPFAM" id="SSF51905">
    <property type="entry name" value="FAD/NAD(P)-binding domain"/>
    <property type="match status" value="1"/>
</dbReference>
<dbReference type="InterPro" id="IPR036188">
    <property type="entry name" value="FAD/NAD-bd_sf"/>
</dbReference>
<gene>
    <name evidence="3" type="ORF">BEL05_04715</name>
    <name evidence="4" type="ORF">BEL05_15895</name>
</gene>
<accession>A0A1E5IP80</accession>
<evidence type="ECO:0000313" key="5">
    <source>
        <dbReference type="Proteomes" id="UP000095230"/>
    </source>
</evidence>
<dbReference type="OrthoDB" id="311718at2"/>
<evidence type="ECO:0000313" key="4">
    <source>
        <dbReference type="EMBL" id="OEG75718.1"/>
    </source>
</evidence>
<sequence length="443" mass="49149">MTYDPLITRSPHHQPWPDSYWASTVECPQVQPAVNGICQTDVAIVGGGFTGLLTAYYLASEFNVDCCVIEANQIGFGASGRNAGFVLKGSGRLGYQQMAKRWGLETTQGVYQEFSEAVQRVESLITTHNINCDTQAHGYIKVAHNQRAYEKLKSTAAFMQQHLGDSSEFLSKEDLQAQYMNNYQAYGALRLNDGFGVNPLKLVLGYKEAVIASGVSVYESSCVSHWLTEGGQHRLLTEHGEVRANKVITAGNAYTPKKFNGIIDKRFLPILSNIIVTAPLSERQLALSGLKTHQVTMDTRLLKYYYRLLPDNRLLFGGRGAITGKNAQDPIYQKRLLSALSDCFPALSDCTVTHNWTGWIAAALDDMPHVFSKNGVGYSLGYCGSGVAYSAQAAYRLAQSIVGETVPNLPLYQTQIPKFPYAGLRRLGQRGYYHYAWLKDRYF</sequence>
<dbReference type="AlphaFoldDB" id="A0A1E5IP80"/>
<protein>
    <submittedName>
        <fullName evidence="3">Oxidoreductase</fullName>
    </submittedName>
</protein>
<dbReference type="Proteomes" id="UP000095230">
    <property type="component" value="Unassembled WGS sequence"/>
</dbReference>
<evidence type="ECO:0000259" key="2">
    <source>
        <dbReference type="Pfam" id="PF01266"/>
    </source>
</evidence>
<dbReference type="EMBL" id="MCBT01000001">
    <property type="protein sequence ID" value="OEG75718.1"/>
    <property type="molecule type" value="Genomic_DNA"/>
</dbReference>
<dbReference type="Gene3D" id="3.50.50.60">
    <property type="entry name" value="FAD/NAD(P)-binding domain"/>
    <property type="match status" value="1"/>
</dbReference>
<proteinExistence type="predicted"/>
<dbReference type="GO" id="GO:0016491">
    <property type="term" value="F:oxidoreductase activity"/>
    <property type="evidence" value="ECO:0007669"/>
    <property type="project" value="UniProtKB-KW"/>
</dbReference>
<dbReference type="EMBL" id="MCBT01000048">
    <property type="protein sequence ID" value="OEG72287.1"/>
    <property type="molecule type" value="Genomic_DNA"/>
</dbReference>
<dbReference type="Gene3D" id="3.30.9.10">
    <property type="entry name" value="D-Amino Acid Oxidase, subunit A, domain 2"/>
    <property type="match status" value="1"/>
</dbReference>
<dbReference type="Pfam" id="PF01266">
    <property type="entry name" value="DAO"/>
    <property type="match status" value="1"/>
</dbReference>
<dbReference type="InterPro" id="IPR006076">
    <property type="entry name" value="FAD-dep_OxRdtase"/>
</dbReference>